<dbReference type="Proteomes" id="UP000005447">
    <property type="component" value="Unassembled WGS sequence"/>
</dbReference>
<dbReference type="InterPro" id="IPR019184">
    <property type="entry name" value="Uncharacterised_TM-17"/>
</dbReference>
<keyword evidence="4 7" id="KW-1133">Transmembrane helix</keyword>
<reference evidence="8" key="3">
    <citation type="submission" date="2025-09" db="UniProtKB">
        <authorList>
            <consortium name="Ensembl"/>
        </authorList>
    </citation>
    <scope>IDENTIFICATION</scope>
    <source>
        <strain evidence="8">2N</strain>
    </source>
</reference>
<feature type="transmembrane region" description="Helical" evidence="7">
    <location>
        <begin position="35"/>
        <end position="57"/>
    </location>
</feature>
<evidence type="ECO:0008006" key="10">
    <source>
        <dbReference type="Google" id="ProtNLM"/>
    </source>
</evidence>
<sequence>MLFHLSELYDALYFLAMFLMIVYKSTKGNLTEAEVPLAASLALTAGSGLLSVHFLLWQTLVLWADWVLSTTRLVLHCLEAVLQVMAIAALIR</sequence>
<evidence type="ECO:0000256" key="2">
    <source>
        <dbReference type="ARBA" id="ARBA00004141"/>
    </source>
</evidence>
<dbReference type="GO" id="GO:0016020">
    <property type="term" value="C:membrane"/>
    <property type="evidence" value="ECO:0007669"/>
    <property type="project" value="UniProtKB-SubCell"/>
</dbReference>
<name>H0WAW5_CAVPO</name>
<reference evidence="9" key="1">
    <citation type="journal article" date="2011" name="Nature">
        <title>A high-resolution map of human evolutionary constraint using 29 mammals.</title>
        <authorList>
            <person name="Lindblad-Toh K."/>
            <person name="Garber M."/>
            <person name="Zuk O."/>
            <person name="Lin M.F."/>
            <person name="Parker B.J."/>
            <person name="Washietl S."/>
            <person name="Kheradpour P."/>
            <person name="Ernst J."/>
            <person name="Jordan G."/>
            <person name="Mauceli E."/>
            <person name="Ward L.D."/>
            <person name="Lowe C.B."/>
            <person name="Holloway A.K."/>
            <person name="Clamp M."/>
            <person name="Gnerre S."/>
            <person name="Alfoldi J."/>
            <person name="Beal K."/>
            <person name="Chang J."/>
            <person name="Clawson H."/>
            <person name="Cuff J."/>
            <person name="Di Palma F."/>
            <person name="Fitzgerald S."/>
            <person name="Flicek P."/>
            <person name="Guttman M."/>
            <person name="Hubisz M.J."/>
            <person name="Jaffe D.B."/>
            <person name="Jungreis I."/>
            <person name="Kent W.J."/>
            <person name="Kostka D."/>
            <person name="Lara M."/>
            <person name="Martins A.L."/>
            <person name="Massingham T."/>
            <person name="Moltke I."/>
            <person name="Raney B.J."/>
            <person name="Rasmussen M.D."/>
            <person name="Robinson J."/>
            <person name="Stark A."/>
            <person name="Vilella A.J."/>
            <person name="Wen J."/>
            <person name="Xie X."/>
            <person name="Zody M.C."/>
            <person name="Baldwin J."/>
            <person name="Bloom T."/>
            <person name="Chin C.W."/>
            <person name="Heiman D."/>
            <person name="Nicol R."/>
            <person name="Nusbaum C."/>
            <person name="Young S."/>
            <person name="Wilkinson J."/>
            <person name="Worley K.C."/>
            <person name="Kovar C.L."/>
            <person name="Muzny D.M."/>
            <person name="Gibbs R.A."/>
            <person name="Cree A."/>
            <person name="Dihn H.H."/>
            <person name="Fowler G."/>
            <person name="Jhangiani S."/>
            <person name="Joshi V."/>
            <person name="Lee S."/>
            <person name="Lewis L.R."/>
            <person name="Nazareth L.V."/>
            <person name="Okwuonu G."/>
            <person name="Santibanez J."/>
            <person name="Warren W.C."/>
            <person name="Mardis E.R."/>
            <person name="Weinstock G.M."/>
            <person name="Wilson R.K."/>
            <person name="Delehaunty K."/>
            <person name="Dooling D."/>
            <person name="Fronik C."/>
            <person name="Fulton L."/>
            <person name="Fulton B."/>
            <person name="Graves T."/>
            <person name="Minx P."/>
            <person name="Sodergren E."/>
            <person name="Birney E."/>
            <person name="Margulies E.H."/>
            <person name="Herrero J."/>
            <person name="Green E.D."/>
            <person name="Haussler D."/>
            <person name="Siepel A."/>
            <person name="Goldman N."/>
            <person name="Pollard K.S."/>
            <person name="Pedersen J.S."/>
            <person name="Lander E.S."/>
            <person name="Kellis M."/>
        </authorList>
    </citation>
    <scope>NUCLEOTIDE SEQUENCE [LARGE SCALE GENOMIC DNA]</scope>
    <source>
        <strain evidence="9">2N</strain>
    </source>
</reference>
<keyword evidence="5 7" id="KW-0472">Membrane</keyword>
<feature type="transmembrane region" description="Helical" evidence="7">
    <location>
        <begin position="73"/>
        <end position="91"/>
    </location>
</feature>
<dbReference type="FunCoup" id="H0WAW5">
    <property type="interactions" value="55"/>
</dbReference>
<evidence type="ECO:0000313" key="9">
    <source>
        <dbReference type="Proteomes" id="UP000005447"/>
    </source>
</evidence>
<dbReference type="Bgee" id="ENSCPOG00000022713">
    <property type="expression patterns" value="Expressed in frontal cortex and 12 other cell types or tissues"/>
</dbReference>
<protein>
    <recommendedName>
        <fullName evidence="10">Transmembrane protein 80</fullName>
    </recommendedName>
</protein>
<evidence type="ECO:0000256" key="5">
    <source>
        <dbReference type="ARBA" id="ARBA00023136"/>
    </source>
</evidence>
<accession>H0WAW5</accession>
<dbReference type="GeneTree" id="ENSGT00940000153899"/>
<keyword evidence="3 7" id="KW-0812">Transmembrane</keyword>
<dbReference type="Ensembl" id="ENSCPOT00000026425.2">
    <property type="protein sequence ID" value="ENSCPOP00000020128.2"/>
    <property type="gene ID" value="ENSCPOG00000022713.2"/>
</dbReference>
<gene>
    <name evidence="8" type="primary">Tmem80</name>
</gene>
<organism evidence="8 9">
    <name type="scientific">Cavia porcellus</name>
    <name type="common">Guinea pig</name>
    <dbReference type="NCBI Taxonomy" id="10141"/>
    <lineage>
        <taxon>Eukaryota</taxon>
        <taxon>Metazoa</taxon>
        <taxon>Chordata</taxon>
        <taxon>Craniata</taxon>
        <taxon>Vertebrata</taxon>
        <taxon>Euteleostomi</taxon>
        <taxon>Mammalia</taxon>
        <taxon>Eutheria</taxon>
        <taxon>Euarchontoglires</taxon>
        <taxon>Glires</taxon>
        <taxon>Rodentia</taxon>
        <taxon>Hystricomorpha</taxon>
        <taxon>Caviidae</taxon>
        <taxon>Cavia</taxon>
    </lineage>
</organism>
<reference evidence="8" key="2">
    <citation type="submission" date="2025-08" db="UniProtKB">
        <authorList>
            <consortium name="Ensembl"/>
        </authorList>
    </citation>
    <scope>IDENTIFICATION</scope>
    <source>
        <strain evidence="8">2N</strain>
    </source>
</reference>
<dbReference type="EMBL" id="AAKN02056355">
    <property type="status" value="NOT_ANNOTATED_CDS"/>
    <property type="molecule type" value="Genomic_DNA"/>
</dbReference>
<dbReference type="PANTHER" id="PTHR13531">
    <property type="entry name" value="GEO07735P1-RELATED-RELATED"/>
    <property type="match status" value="1"/>
</dbReference>
<keyword evidence="6" id="KW-0966">Cell projection</keyword>
<evidence type="ECO:0000313" key="8">
    <source>
        <dbReference type="Ensembl" id="ENSCPOP00000020128.2"/>
    </source>
</evidence>
<dbReference type="OMA" id="MLLMIIY"/>
<evidence type="ECO:0000256" key="6">
    <source>
        <dbReference type="ARBA" id="ARBA00023273"/>
    </source>
</evidence>
<dbReference type="AlphaFoldDB" id="H0WAW5"/>
<evidence type="ECO:0000256" key="3">
    <source>
        <dbReference type="ARBA" id="ARBA00022692"/>
    </source>
</evidence>
<dbReference type="Pfam" id="PF09799">
    <property type="entry name" value="Transmemb_17"/>
    <property type="match status" value="1"/>
</dbReference>
<dbReference type="PANTHER" id="PTHR13531:SF8">
    <property type="entry name" value="TRANSMEMBRANE PROTEIN 80"/>
    <property type="match status" value="1"/>
</dbReference>
<dbReference type="GO" id="GO:0035869">
    <property type="term" value="C:ciliary transition zone"/>
    <property type="evidence" value="ECO:0007669"/>
    <property type="project" value="Ensembl"/>
</dbReference>
<proteinExistence type="predicted"/>
<dbReference type="InParanoid" id="H0WAW5"/>
<keyword evidence="9" id="KW-1185">Reference proteome</keyword>
<feature type="transmembrane region" description="Helical" evidence="7">
    <location>
        <begin position="6"/>
        <end position="23"/>
    </location>
</feature>
<dbReference type="STRING" id="10141.ENSCPOP00000020128"/>
<dbReference type="GO" id="GO:1905515">
    <property type="term" value="P:non-motile cilium assembly"/>
    <property type="evidence" value="ECO:0007669"/>
    <property type="project" value="TreeGrafter"/>
</dbReference>
<dbReference type="VEuPathDB" id="HostDB:ENSCPOG00000022713"/>
<comment type="subcellular location">
    <subcellularLocation>
        <location evidence="1">Cell projection</location>
        <location evidence="1">Cilium</location>
    </subcellularLocation>
    <subcellularLocation>
        <location evidence="2">Membrane</location>
        <topology evidence="2">Multi-pass membrane protein</topology>
    </subcellularLocation>
</comment>
<evidence type="ECO:0000256" key="4">
    <source>
        <dbReference type="ARBA" id="ARBA00022989"/>
    </source>
</evidence>
<evidence type="ECO:0000256" key="1">
    <source>
        <dbReference type="ARBA" id="ARBA00004138"/>
    </source>
</evidence>
<evidence type="ECO:0000256" key="7">
    <source>
        <dbReference type="SAM" id="Phobius"/>
    </source>
</evidence>
<dbReference type="HOGENOM" id="CLU_135948_0_0_1"/>